<dbReference type="STRING" id="1229276.DI53_2950"/>
<evidence type="ECO:0000313" key="2">
    <source>
        <dbReference type="EMBL" id="KGE13419.1"/>
    </source>
</evidence>
<accession>A0A0B8T680</accession>
<dbReference type="Pfam" id="PF06983">
    <property type="entry name" value="3-dmu-9_3-mt"/>
    <property type="match status" value="2"/>
</dbReference>
<gene>
    <name evidence="2" type="ORF">DI53_2950</name>
</gene>
<dbReference type="RefSeq" id="WP_037501025.1">
    <property type="nucleotide sequence ID" value="NZ_JJMU01000053.1"/>
</dbReference>
<dbReference type="GO" id="GO:0008168">
    <property type="term" value="F:methyltransferase activity"/>
    <property type="evidence" value="ECO:0007669"/>
    <property type="project" value="UniProtKB-KW"/>
</dbReference>
<dbReference type="PATRIC" id="fig|1229276.3.peg.3051"/>
<dbReference type="Gene3D" id="3.30.720.110">
    <property type="match status" value="1"/>
</dbReference>
<dbReference type="SUPFAM" id="SSF54593">
    <property type="entry name" value="Glyoxalase/Bleomycin resistance protein/Dihydroxybiphenyl dioxygenase"/>
    <property type="match status" value="2"/>
</dbReference>
<dbReference type="eggNOG" id="COG3865">
    <property type="taxonomic scope" value="Bacteria"/>
</dbReference>
<dbReference type="InterPro" id="IPR029068">
    <property type="entry name" value="Glyas_Bleomycin-R_OHBP_Dase"/>
</dbReference>
<feature type="domain" description="PhnB-like" evidence="1">
    <location>
        <begin position="127"/>
        <end position="243"/>
    </location>
</feature>
<name>A0A0B8T680_9SPHI</name>
<protein>
    <submittedName>
        <fullName evidence="2">3-demethylubiquinone-9 3-methyltransferase</fullName>
    </submittedName>
</protein>
<dbReference type="AlphaFoldDB" id="A0A0B8T680"/>
<organism evidence="2 3">
    <name type="scientific">Sphingobacterium deserti</name>
    <dbReference type="NCBI Taxonomy" id="1229276"/>
    <lineage>
        <taxon>Bacteria</taxon>
        <taxon>Pseudomonadati</taxon>
        <taxon>Bacteroidota</taxon>
        <taxon>Sphingobacteriia</taxon>
        <taxon>Sphingobacteriales</taxon>
        <taxon>Sphingobacteriaceae</taxon>
        <taxon>Sphingobacterium</taxon>
    </lineage>
</organism>
<evidence type="ECO:0000313" key="3">
    <source>
        <dbReference type="Proteomes" id="UP000031802"/>
    </source>
</evidence>
<keyword evidence="2" id="KW-0808">Transferase</keyword>
<dbReference type="CDD" id="cd06588">
    <property type="entry name" value="PhnB_like"/>
    <property type="match status" value="2"/>
</dbReference>
<reference evidence="3" key="1">
    <citation type="submission" date="2014-04" db="EMBL/GenBank/DDBJ databases">
        <title>Whole-Genome optical mapping and complete genome sequence of Sphingobacterium deserti sp. nov., a new spaces isolated from desert in the west of China.</title>
        <authorList>
            <person name="Teng C."/>
            <person name="Zhou Z."/>
            <person name="Li X."/>
            <person name="Chen M."/>
            <person name="Lin M."/>
            <person name="Wang L."/>
            <person name="Su S."/>
            <person name="Zhang C."/>
            <person name="Zhang W."/>
        </authorList>
    </citation>
    <scope>NUCLEOTIDE SEQUENCE [LARGE SCALE GENOMIC DNA]</scope>
    <source>
        <strain evidence="3">ACCC05744</strain>
    </source>
</reference>
<dbReference type="Gene3D" id="3.10.180.10">
    <property type="entry name" value="2,3-Dihydroxybiphenyl 1,2-Dioxygenase, domain 1"/>
    <property type="match status" value="1"/>
</dbReference>
<dbReference type="OrthoDB" id="9806473at2"/>
<keyword evidence="3" id="KW-1185">Reference proteome</keyword>
<dbReference type="Proteomes" id="UP000031802">
    <property type="component" value="Unassembled WGS sequence"/>
</dbReference>
<feature type="domain" description="PhnB-like" evidence="1">
    <location>
        <begin position="5"/>
        <end position="114"/>
    </location>
</feature>
<dbReference type="GO" id="GO:0032259">
    <property type="term" value="P:methylation"/>
    <property type="evidence" value="ECO:0007669"/>
    <property type="project" value="UniProtKB-KW"/>
</dbReference>
<keyword evidence="2" id="KW-0830">Ubiquinone</keyword>
<dbReference type="Gene3D" id="3.30.720.100">
    <property type="match status" value="1"/>
</dbReference>
<dbReference type="PANTHER" id="PTHR33990">
    <property type="entry name" value="PROTEIN YJDN-RELATED"/>
    <property type="match status" value="1"/>
</dbReference>
<comment type="caution">
    <text evidence="2">The sequence shown here is derived from an EMBL/GenBank/DDBJ whole genome shotgun (WGS) entry which is preliminary data.</text>
</comment>
<reference evidence="2 3" key="2">
    <citation type="journal article" date="2015" name="PLoS ONE">
        <title>Whole-Genome Optical Mapping and Finished Genome Sequence of Sphingobacterium deserti sp. nov., a New Species Isolated from the Western Desert of China.</title>
        <authorList>
            <person name="Teng C."/>
            <person name="Zhou Z."/>
            <person name="Molnar I."/>
            <person name="Li X."/>
            <person name="Tang R."/>
            <person name="Chen M."/>
            <person name="Wang L."/>
            <person name="Su S."/>
            <person name="Zhang W."/>
            <person name="Lin M."/>
        </authorList>
    </citation>
    <scope>NUCLEOTIDE SEQUENCE [LARGE SCALE GENOMIC DNA]</scope>
    <source>
        <strain evidence="3">ACCC05744</strain>
    </source>
</reference>
<keyword evidence="2" id="KW-0489">Methyltransferase</keyword>
<dbReference type="EMBL" id="JJMU01000053">
    <property type="protein sequence ID" value="KGE13419.1"/>
    <property type="molecule type" value="Genomic_DNA"/>
</dbReference>
<proteinExistence type="predicted"/>
<dbReference type="InterPro" id="IPR028973">
    <property type="entry name" value="PhnB-like"/>
</dbReference>
<sequence>MKGTIYPAIWFSEAAKEAFKDYVEIFPDSQIIESNAIVVSAKLNGVPFIAINGGPYFKPNPAISFMVICETQEEIDRLWEMLMDDGEVIMPLDSYAWSPYYGWMSDKNKVSWQLFLGSLEDVNYQPIMPTLLFCGPQQGKCKEALAFYKSVFREFTDQGSMSYPDGDREGQILQAQFMVNGMTLMAADSVHDQPFSFNEALSLVIPCQDQTEIDYYWAAMTKNGEESRCGWCKDPYGVSWQIVPHNIDELLRNNPAANKTLMRMNKITIADLMI</sequence>
<evidence type="ECO:0000259" key="1">
    <source>
        <dbReference type="Pfam" id="PF06983"/>
    </source>
</evidence>